<dbReference type="Gene3D" id="3.40.1350.10">
    <property type="match status" value="1"/>
</dbReference>
<feature type="transmembrane region" description="Helical" evidence="1">
    <location>
        <begin position="20"/>
        <end position="40"/>
    </location>
</feature>
<dbReference type="SUPFAM" id="SSF52980">
    <property type="entry name" value="Restriction endonuclease-like"/>
    <property type="match status" value="1"/>
</dbReference>
<proteinExistence type="predicted"/>
<evidence type="ECO:0000313" key="3">
    <source>
        <dbReference type="EMBL" id="SFD68067.1"/>
    </source>
</evidence>
<dbReference type="InterPro" id="IPR011335">
    <property type="entry name" value="Restrct_endonuc-II-like"/>
</dbReference>
<dbReference type="PANTHER" id="PTHR30015">
    <property type="entry name" value="MRR RESTRICTION SYSTEM PROTEIN"/>
    <property type="match status" value="1"/>
</dbReference>
<protein>
    <submittedName>
        <fullName evidence="3">Restriction system protein</fullName>
    </submittedName>
</protein>
<evidence type="ECO:0000313" key="4">
    <source>
        <dbReference type="Proteomes" id="UP000243950"/>
    </source>
</evidence>
<organism evidence="3 4">
    <name type="scientific">Pseudomonas straminea</name>
    <dbReference type="NCBI Taxonomy" id="47882"/>
    <lineage>
        <taxon>Bacteria</taxon>
        <taxon>Pseudomonadati</taxon>
        <taxon>Pseudomonadota</taxon>
        <taxon>Gammaproteobacteria</taxon>
        <taxon>Pseudomonadales</taxon>
        <taxon>Pseudomonadaceae</taxon>
        <taxon>Phytopseudomonas</taxon>
    </lineage>
</organism>
<dbReference type="GO" id="GO:0015666">
    <property type="term" value="F:restriction endodeoxyribonuclease activity"/>
    <property type="evidence" value="ECO:0007669"/>
    <property type="project" value="TreeGrafter"/>
</dbReference>
<keyword evidence="1" id="KW-0472">Membrane</keyword>
<dbReference type="Pfam" id="PF04471">
    <property type="entry name" value="Mrr_cat"/>
    <property type="match status" value="1"/>
</dbReference>
<dbReference type="Proteomes" id="UP000243950">
    <property type="component" value="Unassembled WGS sequence"/>
</dbReference>
<accession>A0A1I1UBF5</accession>
<keyword evidence="1" id="KW-1133">Transmembrane helix</keyword>
<feature type="domain" description="Restriction endonuclease type IV Mrr" evidence="2">
    <location>
        <begin position="108"/>
        <end position="220"/>
    </location>
</feature>
<evidence type="ECO:0000259" key="2">
    <source>
        <dbReference type="Pfam" id="PF04471"/>
    </source>
</evidence>
<dbReference type="PANTHER" id="PTHR30015:SF7">
    <property type="entry name" value="TYPE IV METHYL-DIRECTED RESTRICTION ENZYME ECOKMRR"/>
    <property type="match status" value="1"/>
</dbReference>
<dbReference type="InterPro" id="IPR011856">
    <property type="entry name" value="tRNA_endonuc-like_dom_sf"/>
</dbReference>
<dbReference type="RefSeq" id="WP_093502911.1">
    <property type="nucleotide sequence ID" value="NZ_BSSG01000004.1"/>
</dbReference>
<gene>
    <name evidence="3" type="ORF">SAMN05216372_103213</name>
</gene>
<dbReference type="GO" id="GO:0009307">
    <property type="term" value="P:DNA restriction-modification system"/>
    <property type="evidence" value="ECO:0007669"/>
    <property type="project" value="InterPro"/>
</dbReference>
<name>A0A1I1UBF5_PSEOC</name>
<keyword evidence="4" id="KW-1185">Reference proteome</keyword>
<dbReference type="EMBL" id="FOMO01000003">
    <property type="protein sequence ID" value="SFD68067.1"/>
    <property type="molecule type" value="Genomic_DNA"/>
</dbReference>
<keyword evidence="1" id="KW-0812">Transmembrane</keyword>
<dbReference type="InterPro" id="IPR007560">
    <property type="entry name" value="Restrct_endonuc_IV_Mrr"/>
</dbReference>
<feature type="transmembrane region" description="Helical" evidence="1">
    <location>
        <begin position="60"/>
        <end position="86"/>
    </location>
</feature>
<dbReference type="GO" id="GO:0003677">
    <property type="term" value="F:DNA binding"/>
    <property type="evidence" value="ECO:0007669"/>
    <property type="project" value="InterPro"/>
</dbReference>
<evidence type="ECO:0000256" key="1">
    <source>
        <dbReference type="SAM" id="Phobius"/>
    </source>
</evidence>
<dbReference type="Gene3D" id="3.30.65.10">
    <property type="entry name" value="Bacterial Topoisomerase I, domain 1"/>
    <property type="match status" value="1"/>
</dbReference>
<sequence length="288" mass="31774">MARRRKTSTFEDLIVIASRLPWWLSILLALLSWYWLYGYATSIPPRLTDPSQFSGHLTGAVFRGWATAFQYIVPAACVFGAIASIFGRIRRRKLLAEVATATLSGRTLENISWQEFERLVGEALRQQGYAITETGGNGPDGGVDLILRSPEGERYIVQCKQWRATKVGVPVIREFLGAMVTHGAVGGFVVTAGSFTSEAREFASGRNIRLVDGVELKKWIAAAKRALIQPPQTDTHIKPVLEEVSLKAETPNCPVCNSTMLKRVAKRGPHIGRAFWGCTKWPGCKGTI</sequence>
<reference evidence="4" key="1">
    <citation type="submission" date="2016-10" db="EMBL/GenBank/DDBJ databases">
        <authorList>
            <person name="Varghese N."/>
            <person name="Submissions S."/>
        </authorList>
    </citation>
    <scope>NUCLEOTIDE SEQUENCE [LARGE SCALE GENOMIC DNA]</scope>
    <source>
        <strain evidence="4">JCM 2783</strain>
    </source>
</reference>
<dbReference type="AlphaFoldDB" id="A0A1I1UBF5"/>
<dbReference type="InterPro" id="IPR052906">
    <property type="entry name" value="Type_IV_Methyl-Rstrct_Enzyme"/>
</dbReference>